<name>A0AC60QX93_IXOPE</name>
<dbReference type="Proteomes" id="UP000805193">
    <property type="component" value="Unassembled WGS sequence"/>
</dbReference>
<dbReference type="EMBL" id="JABSTQ010002201">
    <property type="protein sequence ID" value="KAG0444311.1"/>
    <property type="molecule type" value="Genomic_DNA"/>
</dbReference>
<protein>
    <submittedName>
        <fullName evidence="1">Uncharacterized protein</fullName>
    </submittedName>
</protein>
<evidence type="ECO:0000313" key="1">
    <source>
        <dbReference type="EMBL" id="KAG0444311.1"/>
    </source>
</evidence>
<proteinExistence type="predicted"/>
<keyword evidence="2" id="KW-1185">Reference proteome</keyword>
<accession>A0AC60QX93</accession>
<gene>
    <name evidence="1" type="ORF">HPB47_013939</name>
</gene>
<evidence type="ECO:0000313" key="2">
    <source>
        <dbReference type="Proteomes" id="UP000805193"/>
    </source>
</evidence>
<reference evidence="1 2" key="1">
    <citation type="journal article" date="2020" name="Cell">
        <title>Large-Scale Comparative Analyses of Tick Genomes Elucidate Their Genetic Diversity and Vector Capacities.</title>
        <authorList>
            <consortium name="Tick Genome and Microbiome Consortium (TIGMIC)"/>
            <person name="Jia N."/>
            <person name="Wang J."/>
            <person name="Shi W."/>
            <person name="Du L."/>
            <person name="Sun Y."/>
            <person name="Zhan W."/>
            <person name="Jiang J.F."/>
            <person name="Wang Q."/>
            <person name="Zhang B."/>
            <person name="Ji P."/>
            <person name="Bell-Sakyi L."/>
            <person name="Cui X.M."/>
            <person name="Yuan T.T."/>
            <person name="Jiang B.G."/>
            <person name="Yang W.F."/>
            <person name="Lam T.T."/>
            <person name="Chang Q.C."/>
            <person name="Ding S.J."/>
            <person name="Wang X.J."/>
            <person name="Zhu J.G."/>
            <person name="Ruan X.D."/>
            <person name="Zhao L."/>
            <person name="Wei J.T."/>
            <person name="Ye R.Z."/>
            <person name="Que T.C."/>
            <person name="Du C.H."/>
            <person name="Zhou Y.H."/>
            <person name="Cheng J.X."/>
            <person name="Dai P.F."/>
            <person name="Guo W.B."/>
            <person name="Han X.H."/>
            <person name="Huang E.J."/>
            <person name="Li L.F."/>
            <person name="Wei W."/>
            <person name="Gao Y.C."/>
            <person name="Liu J.Z."/>
            <person name="Shao H.Z."/>
            <person name="Wang X."/>
            <person name="Wang C.C."/>
            <person name="Yang T.C."/>
            <person name="Huo Q.B."/>
            <person name="Li W."/>
            <person name="Chen H.Y."/>
            <person name="Chen S.E."/>
            <person name="Zhou L.G."/>
            <person name="Ni X.B."/>
            <person name="Tian J.H."/>
            <person name="Sheng Y."/>
            <person name="Liu T."/>
            <person name="Pan Y.S."/>
            <person name="Xia L.Y."/>
            <person name="Li J."/>
            <person name="Zhao F."/>
            <person name="Cao W.C."/>
        </authorList>
    </citation>
    <scope>NUCLEOTIDE SEQUENCE [LARGE SCALE GENOMIC DNA]</scope>
    <source>
        <strain evidence="1">Iper-2018</strain>
    </source>
</reference>
<sequence length="73" mass="7940">MPPSLSYGSVHVHLSLVGSATHPERRYSPSATGWPPSPLLVHQSLYYGSVQQLPVQLRWNAQGVGVSTWDLGT</sequence>
<comment type="caution">
    <text evidence="1">The sequence shown here is derived from an EMBL/GenBank/DDBJ whole genome shotgun (WGS) entry which is preliminary data.</text>
</comment>
<organism evidence="1 2">
    <name type="scientific">Ixodes persulcatus</name>
    <name type="common">Taiga tick</name>
    <dbReference type="NCBI Taxonomy" id="34615"/>
    <lineage>
        <taxon>Eukaryota</taxon>
        <taxon>Metazoa</taxon>
        <taxon>Ecdysozoa</taxon>
        <taxon>Arthropoda</taxon>
        <taxon>Chelicerata</taxon>
        <taxon>Arachnida</taxon>
        <taxon>Acari</taxon>
        <taxon>Parasitiformes</taxon>
        <taxon>Ixodida</taxon>
        <taxon>Ixodoidea</taxon>
        <taxon>Ixodidae</taxon>
        <taxon>Ixodinae</taxon>
        <taxon>Ixodes</taxon>
    </lineage>
</organism>